<sequence length="77" mass="8688">MARRKFMLQLLEIGQLTDCEQRLKPLGKNGLDAMIIRVSETTTAALRRRVMKTFQAIGMEKLSSQLVFGTSWTAMAV</sequence>
<gene>
    <name evidence="1" type="ORF">WS70_10575</name>
</gene>
<organism evidence="1 2">
    <name type="scientific">Burkholderia mayonis</name>
    <dbReference type="NCBI Taxonomy" id="1385591"/>
    <lineage>
        <taxon>Bacteria</taxon>
        <taxon>Pseudomonadati</taxon>
        <taxon>Pseudomonadota</taxon>
        <taxon>Betaproteobacteria</taxon>
        <taxon>Burkholderiales</taxon>
        <taxon>Burkholderiaceae</taxon>
        <taxon>Burkholderia</taxon>
        <taxon>pseudomallei group</taxon>
    </lineage>
</organism>
<proteinExistence type="predicted"/>
<dbReference type="EMBL" id="CP013386">
    <property type="protein sequence ID" value="AOJ02217.1"/>
    <property type="molecule type" value="Genomic_DNA"/>
</dbReference>
<name>A0A1B4FEW8_9BURK</name>
<evidence type="ECO:0000313" key="2">
    <source>
        <dbReference type="Proteomes" id="UP000062519"/>
    </source>
</evidence>
<dbReference type="AlphaFoldDB" id="A0A1B4FEW8"/>
<accession>A0A1B4FEW8</accession>
<keyword evidence="2" id="KW-1185">Reference proteome</keyword>
<dbReference type="KEGG" id="buu:WS70_10575"/>
<dbReference type="Proteomes" id="UP000062519">
    <property type="component" value="Chromosome 1"/>
</dbReference>
<reference evidence="1 2" key="1">
    <citation type="submission" date="2015-12" db="EMBL/GenBank/DDBJ databases">
        <title>Diversity of Burkholderia near neighbor genomes.</title>
        <authorList>
            <person name="Sahl J."/>
            <person name="Wagner D."/>
            <person name="Keim P."/>
        </authorList>
    </citation>
    <scope>NUCLEOTIDE SEQUENCE [LARGE SCALE GENOMIC DNA]</scope>
    <source>
        <strain evidence="1 2">BDU6</strain>
    </source>
</reference>
<protein>
    <submittedName>
        <fullName evidence="1">Uncharacterized protein</fullName>
    </submittedName>
</protein>
<evidence type="ECO:0000313" key="1">
    <source>
        <dbReference type="EMBL" id="AOJ02217.1"/>
    </source>
</evidence>